<evidence type="ECO:0000313" key="2">
    <source>
        <dbReference type="Proteomes" id="UP001206925"/>
    </source>
</evidence>
<dbReference type="AlphaFoldDB" id="A0AAD5GRH6"/>
<accession>A0AAD5GRH6</accession>
<dbReference type="Proteomes" id="UP001206925">
    <property type="component" value="Unassembled WGS sequence"/>
</dbReference>
<name>A0AAD5GRH6_AMBAR</name>
<proteinExistence type="predicted"/>
<dbReference type="EMBL" id="JAMZMK010005651">
    <property type="protein sequence ID" value="KAI7752622.1"/>
    <property type="molecule type" value="Genomic_DNA"/>
</dbReference>
<reference evidence="1" key="1">
    <citation type="submission" date="2022-06" db="EMBL/GenBank/DDBJ databases">
        <title>Uncovering the hologenomic basis of an extraordinary plant invasion.</title>
        <authorList>
            <person name="Bieker V.C."/>
            <person name="Martin M.D."/>
            <person name="Gilbert T."/>
            <person name="Hodgins K."/>
            <person name="Battlay P."/>
            <person name="Petersen B."/>
            <person name="Wilson J."/>
        </authorList>
    </citation>
    <scope>NUCLEOTIDE SEQUENCE</scope>
    <source>
        <strain evidence="1">AA19_3_7</strain>
        <tissue evidence="1">Leaf</tissue>
    </source>
</reference>
<protein>
    <submittedName>
        <fullName evidence="1">Uncharacterized protein</fullName>
    </submittedName>
</protein>
<comment type="caution">
    <text evidence="1">The sequence shown here is derived from an EMBL/GenBank/DDBJ whole genome shotgun (WGS) entry which is preliminary data.</text>
</comment>
<organism evidence="1 2">
    <name type="scientific">Ambrosia artemisiifolia</name>
    <name type="common">Common ragweed</name>
    <dbReference type="NCBI Taxonomy" id="4212"/>
    <lineage>
        <taxon>Eukaryota</taxon>
        <taxon>Viridiplantae</taxon>
        <taxon>Streptophyta</taxon>
        <taxon>Embryophyta</taxon>
        <taxon>Tracheophyta</taxon>
        <taxon>Spermatophyta</taxon>
        <taxon>Magnoliopsida</taxon>
        <taxon>eudicotyledons</taxon>
        <taxon>Gunneridae</taxon>
        <taxon>Pentapetalae</taxon>
        <taxon>asterids</taxon>
        <taxon>campanulids</taxon>
        <taxon>Asterales</taxon>
        <taxon>Asteraceae</taxon>
        <taxon>Asteroideae</taxon>
        <taxon>Heliantheae alliance</taxon>
        <taxon>Heliantheae</taxon>
        <taxon>Ambrosia</taxon>
    </lineage>
</organism>
<sequence>MRAKSMALLDSGRRCLGDSKYAADVDSYVDNSEPPSPFQMFCCLE</sequence>
<evidence type="ECO:0000313" key="1">
    <source>
        <dbReference type="EMBL" id="KAI7752622.1"/>
    </source>
</evidence>
<gene>
    <name evidence="1" type="ORF">M8C21_006399</name>
</gene>
<keyword evidence="2" id="KW-1185">Reference proteome</keyword>